<sequence>MKNILLVDGYNMIGDWQVLRELRDIDFEAARNRLVELLAEYQAAKGIRVIIVFDAYLVQGKKSQYRQSGVEVIYTAKNETADEHIEKLSNELKGRKIQIHVATSDMTEQNVVFGNGALRKSARELEIEVGIAKKVIEADVQKTNIIRHTGLDVSESVLEKLERIRRGL</sequence>
<dbReference type="EMBL" id="LN483073">
    <property type="protein sequence ID" value="CDZ99417.1"/>
    <property type="molecule type" value="Genomic_DNA"/>
</dbReference>
<name>A0A078M215_9BACL</name>
<dbReference type="Pfam" id="PF05991">
    <property type="entry name" value="NYN_YacP"/>
    <property type="match status" value="1"/>
</dbReference>
<dbReference type="PANTHER" id="PTHR34547">
    <property type="entry name" value="YACP-LIKE NYN DOMAIN PROTEIN"/>
    <property type="match status" value="1"/>
</dbReference>
<dbReference type="CDD" id="cd10912">
    <property type="entry name" value="PIN_YacP-like"/>
    <property type="match status" value="1"/>
</dbReference>
<dbReference type="PANTHER" id="PTHR34547:SF1">
    <property type="entry name" value="YACP-LIKE NYN DOMAIN PROTEIN"/>
    <property type="match status" value="1"/>
</dbReference>
<organism evidence="1">
    <name type="scientific">Metalysinibacillus saudimassiliensis</name>
    <dbReference type="NCBI Taxonomy" id="1461583"/>
    <lineage>
        <taxon>Bacteria</taxon>
        <taxon>Bacillati</taxon>
        <taxon>Bacillota</taxon>
        <taxon>Bacilli</taxon>
        <taxon>Bacillales</taxon>
        <taxon>Caryophanaceae</taxon>
        <taxon>Metalysinibacillus</taxon>
    </lineage>
</organism>
<dbReference type="PATRIC" id="fig|1461583.4.peg.88"/>
<proteinExistence type="predicted"/>
<dbReference type="AlphaFoldDB" id="A0A078M215"/>
<accession>A0A078M215</accession>
<protein>
    <submittedName>
        <fullName evidence="1">YacP-like NYN domain protein</fullName>
    </submittedName>
</protein>
<dbReference type="InterPro" id="IPR010298">
    <property type="entry name" value="YacP-like"/>
</dbReference>
<evidence type="ECO:0000313" key="1">
    <source>
        <dbReference type="EMBL" id="CDZ99417.1"/>
    </source>
</evidence>
<dbReference type="HOGENOM" id="CLU_101326_2_0_9"/>
<reference evidence="1" key="1">
    <citation type="submission" date="2014-07" db="EMBL/GenBank/DDBJ databases">
        <authorList>
            <person name="Urmite Genomes Urmite Genomes"/>
        </authorList>
    </citation>
    <scope>NUCLEOTIDE SEQUENCE</scope>
    <source>
        <strain evidence="1">13S34_air</strain>
    </source>
</reference>
<gene>
    <name evidence="1" type="ORF">BN1050_00090</name>
</gene>